<dbReference type="Gene3D" id="3.50.50.60">
    <property type="entry name" value="FAD/NAD(P)-binding domain"/>
    <property type="match status" value="2"/>
</dbReference>
<evidence type="ECO:0000256" key="4">
    <source>
        <dbReference type="ARBA" id="ARBA00023002"/>
    </source>
</evidence>
<dbReference type="InterPro" id="IPR000172">
    <property type="entry name" value="GMC_OxRdtase_N"/>
</dbReference>
<evidence type="ECO:0000259" key="5">
    <source>
        <dbReference type="Pfam" id="PF00732"/>
    </source>
</evidence>
<dbReference type="Pfam" id="PF05199">
    <property type="entry name" value="GMC_oxred_C"/>
    <property type="match status" value="1"/>
</dbReference>
<dbReference type="Pfam" id="PF13450">
    <property type="entry name" value="NAD_binding_8"/>
    <property type="match status" value="1"/>
</dbReference>
<keyword evidence="4" id="KW-0560">Oxidoreductase</keyword>
<keyword evidence="3" id="KW-0274">FAD</keyword>
<proteinExistence type="inferred from homology"/>
<feature type="domain" description="Glucose-methanol-choline oxidoreductase C-terminal" evidence="6">
    <location>
        <begin position="415"/>
        <end position="535"/>
    </location>
</feature>
<dbReference type="HOGENOM" id="CLU_008878_4_2_0"/>
<dbReference type="InParanoid" id="S0EUZ6"/>
<dbReference type="PANTHER" id="PTHR46056:SF12">
    <property type="entry name" value="LONG-CHAIN-ALCOHOL OXIDASE"/>
    <property type="match status" value="1"/>
</dbReference>
<sequence>MPDYDAVVIGAGAAGAIVACLLAEAGKQVLLLERGPNLDTGQIGRDHLRNQRLSQYGHNAGPDSDGHPRVATGLFGERYLVRPHEGGYQNNAACVGGGTRVYGAQAWRFMEEDFRMASLYGVPEGSSLADWPLSYNDLEPYYERAEWELGVCSDSEAHAPPVPRRKSYPMPPMPLTRSGQVLARGAQALGWKTCTPPLLINSVPYNGRPACVQCQHCVGFDCPSNAKNGTHNTLLPRALATGLCTLKTRAVAERIETDGRGNVTGVSYILEENGRLERHTVTAKRVVVSAGAIESARLLLLSASPHHPNGLGNRYDLVGRNLQGHYYPGAFGLMEEPVYDGIGPGVCIATCQFNHHNPGIVGGGMLANEFIKLPIIFWKNALPPDLPRRGLENKRWMRENYRRTLHVMGPVHEIPNPNCRVTLDPDVRDRYGLPVGRFEGVAHPETVRTAHYMWGRAKEWLLASGAIKVWGDPPGYHLSAGQHQAGTCRMGHDPKTSVTDPWGRVHDFDNLFVIDASLHVTNGGFNPVLTIMALAYRCGEHLVRSF</sequence>
<dbReference type="PATRIC" id="fig|1303518.3.peg.1795"/>
<accession>S0EUZ6</accession>
<evidence type="ECO:0000259" key="6">
    <source>
        <dbReference type="Pfam" id="PF05199"/>
    </source>
</evidence>
<dbReference type="PANTHER" id="PTHR46056">
    <property type="entry name" value="LONG-CHAIN-ALCOHOL OXIDASE"/>
    <property type="match status" value="1"/>
</dbReference>
<dbReference type="Pfam" id="PF00732">
    <property type="entry name" value="GMC_oxred_N"/>
    <property type="match status" value="1"/>
</dbReference>
<feature type="domain" description="Glucose-methanol-choline oxidoreductase N-terminal" evidence="5">
    <location>
        <begin position="133"/>
        <end position="326"/>
    </location>
</feature>
<dbReference type="GO" id="GO:0016614">
    <property type="term" value="F:oxidoreductase activity, acting on CH-OH group of donors"/>
    <property type="evidence" value="ECO:0007669"/>
    <property type="project" value="InterPro"/>
</dbReference>
<dbReference type="OrthoDB" id="9798604at2"/>
<evidence type="ECO:0000256" key="1">
    <source>
        <dbReference type="ARBA" id="ARBA00010790"/>
    </source>
</evidence>
<dbReference type="SUPFAM" id="SSF54373">
    <property type="entry name" value="FAD-linked reductases, C-terminal domain"/>
    <property type="match status" value="1"/>
</dbReference>
<keyword evidence="2" id="KW-0285">Flavoprotein</keyword>
<dbReference type="EMBL" id="HF951689">
    <property type="protein sequence ID" value="CCW35553.1"/>
    <property type="molecule type" value="Genomic_DNA"/>
</dbReference>
<dbReference type="InterPro" id="IPR007867">
    <property type="entry name" value="GMC_OxRtase_C"/>
</dbReference>
<dbReference type="STRING" id="454171.CP488_02352"/>
<evidence type="ECO:0000256" key="3">
    <source>
        <dbReference type="ARBA" id="ARBA00022827"/>
    </source>
</evidence>
<evidence type="ECO:0000313" key="8">
    <source>
        <dbReference type="Proteomes" id="UP000014227"/>
    </source>
</evidence>
<reference evidence="8" key="1">
    <citation type="submission" date="2013-03" db="EMBL/GenBank/DDBJ databases">
        <title>Genome sequence of Chthonomonas calidirosea, the first sequenced genome from the Armatimonadetes phylum (formally candidate division OP10).</title>
        <authorList>
            <person name="Lee K.C.Y."/>
            <person name="Morgan X.C."/>
            <person name="Dunfield P.F."/>
            <person name="Tamas I."/>
            <person name="Houghton K.M."/>
            <person name="Vyssotski M."/>
            <person name="Ryan J.L.J."/>
            <person name="Lagutin K."/>
            <person name="McDonald I.R."/>
            <person name="Stott M.B."/>
        </authorList>
    </citation>
    <scope>NUCLEOTIDE SEQUENCE [LARGE SCALE GENOMIC DNA]</scope>
    <source>
        <strain evidence="8">DSM 23976 / ICMP 18418 / T49</strain>
    </source>
</reference>
<dbReference type="Proteomes" id="UP000014227">
    <property type="component" value="Chromosome I"/>
</dbReference>
<dbReference type="SUPFAM" id="SSF51905">
    <property type="entry name" value="FAD/NAD(P)-binding domain"/>
    <property type="match status" value="1"/>
</dbReference>
<dbReference type="KEGG" id="ccz:CCALI_01740"/>
<gene>
    <name evidence="7" type="ORF">CCALI_01740</name>
</gene>
<dbReference type="eggNOG" id="COG2303">
    <property type="taxonomic scope" value="Bacteria"/>
</dbReference>
<dbReference type="InterPro" id="IPR036188">
    <property type="entry name" value="FAD/NAD-bd_sf"/>
</dbReference>
<evidence type="ECO:0000256" key="2">
    <source>
        <dbReference type="ARBA" id="ARBA00022630"/>
    </source>
</evidence>
<name>S0EUZ6_CHTCT</name>
<protein>
    <submittedName>
        <fullName evidence="7">Choline dehydrogenase and related flavoproteins</fullName>
    </submittedName>
</protein>
<comment type="similarity">
    <text evidence="1">Belongs to the GMC oxidoreductase family.</text>
</comment>
<keyword evidence="8" id="KW-1185">Reference proteome</keyword>
<dbReference type="RefSeq" id="WP_016483083.1">
    <property type="nucleotide sequence ID" value="NC_021487.1"/>
</dbReference>
<organism evidence="7 8">
    <name type="scientific">Chthonomonas calidirosea (strain DSM 23976 / ICMP 18418 / T49)</name>
    <dbReference type="NCBI Taxonomy" id="1303518"/>
    <lineage>
        <taxon>Bacteria</taxon>
        <taxon>Bacillati</taxon>
        <taxon>Armatimonadota</taxon>
        <taxon>Chthonomonadia</taxon>
        <taxon>Chthonomonadales</taxon>
        <taxon>Chthonomonadaceae</taxon>
        <taxon>Chthonomonas</taxon>
    </lineage>
</organism>
<dbReference type="AlphaFoldDB" id="S0EUZ6"/>
<evidence type="ECO:0000313" key="7">
    <source>
        <dbReference type="EMBL" id="CCW35553.1"/>
    </source>
</evidence>
<dbReference type="GO" id="GO:0050660">
    <property type="term" value="F:flavin adenine dinucleotide binding"/>
    <property type="evidence" value="ECO:0007669"/>
    <property type="project" value="InterPro"/>
</dbReference>